<dbReference type="InterPro" id="IPR036866">
    <property type="entry name" value="RibonucZ/Hydroxyglut_hydro"/>
</dbReference>
<accession>A0A6A1VE02</accession>
<reference evidence="1 2" key="1">
    <citation type="journal article" date="2019" name="Plant Biotechnol. J.">
        <title>The red bayberry genome and genetic basis of sex determination.</title>
        <authorList>
            <person name="Jia H.M."/>
            <person name="Jia H.J."/>
            <person name="Cai Q.L."/>
            <person name="Wang Y."/>
            <person name="Zhao H.B."/>
            <person name="Yang W.F."/>
            <person name="Wang G.Y."/>
            <person name="Li Y.H."/>
            <person name="Zhan D.L."/>
            <person name="Shen Y.T."/>
            <person name="Niu Q.F."/>
            <person name="Chang L."/>
            <person name="Qiu J."/>
            <person name="Zhao L."/>
            <person name="Xie H.B."/>
            <person name="Fu W.Y."/>
            <person name="Jin J."/>
            <person name="Li X.W."/>
            <person name="Jiao Y."/>
            <person name="Zhou C.C."/>
            <person name="Tu T."/>
            <person name="Chai C.Y."/>
            <person name="Gao J.L."/>
            <person name="Fan L.J."/>
            <person name="van de Weg E."/>
            <person name="Wang J.Y."/>
            <person name="Gao Z.S."/>
        </authorList>
    </citation>
    <scope>NUCLEOTIDE SEQUENCE [LARGE SCALE GENOMIC DNA]</scope>
    <source>
        <tissue evidence="1">Leaves</tissue>
    </source>
</reference>
<dbReference type="Gene3D" id="3.60.15.10">
    <property type="entry name" value="Ribonuclease Z/Hydroxyacylglutathione hydrolase-like"/>
    <property type="match status" value="1"/>
</dbReference>
<comment type="caution">
    <text evidence="1">The sequence shown here is derived from an EMBL/GenBank/DDBJ whole genome shotgun (WGS) entry which is preliminary data.</text>
</comment>
<gene>
    <name evidence="1" type="ORF">CJ030_MR6G011346</name>
</gene>
<organism evidence="1 2">
    <name type="scientific">Morella rubra</name>
    <name type="common">Chinese bayberry</name>
    <dbReference type="NCBI Taxonomy" id="262757"/>
    <lineage>
        <taxon>Eukaryota</taxon>
        <taxon>Viridiplantae</taxon>
        <taxon>Streptophyta</taxon>
        <taxon>Embryophyta</taxon>
        <taxon>Tracheophyta</taxon>
        <taxon>Spermatophyta</taxon>
        <taxon>Magnoliopsida</taxon>
        <taxon>eudicotyledons</taxon>
        <taxon>Gunneridae</taxon>
        <taxon>Pentapetalae</taxon>
        <taxon>rosids</taxon>
        <taxon>fabids</taxon>
        <taxon>Fagales</taxon>
        <taxon>Myricaceae</taxon>
        <taxon>Morella</taxon>
    </lineage>
</organism>
<protein>
    <submittedName>
        <fullName evidence="1">Uncharacterized protein</fullName>
    </submittedName>
</protein>
<name>A0A6A1VE02_9ROSI</name>
<dbReference type="OrthoDB" id="262529at2759"/>
<dbReference type="EMBL" id="RXIC02000024">
    <property type="protein sequence ID" value="KAB1210078.1"/>
    <property type="molecule type" value="Genomic_DNA"/>
</dbReference>
<dbReference type="AlphaFoldDB" id="A0A6A1VE02"/>
<dbReference type="Proteomes" id="UP000516437">
    <property type="component" value="Chromosome 6"/>
</dbReference>
<evidence type="ECO:0000313" key="2">
    <source>
        <dbReference type="Proteomes" id="UP000516437"/>
    </source>
</evidence>
<evidence type="ECO:0000313" key="1">
    <source>
        <dbReference type="EMBL" id="KAB1210078.1"/>
    </source>
</evidence>
<proteinExistence type="predicted"/>
<sequence>MSLLRVLDVGVWHSLSLVSPSSSGAKSVVEVIAIDAHHCPGKCHHIGRELGKISVVLLNCYQLLDFLQVQLCSCFVESLGDENTRTMLLNALKDDVVDILYLDNTYCNPSYAFSLEKLLLSRFGCGLNACKLCTFLASMIYSQPRLLLESASCSSLQFQY</sequence>
<keyword evidence="2" id="KW-1185">Reference proteome</keyword>